<evidence type="ECO:0000313" key="3">
    <source>
        <dbReference type="EMBL" id="CAH3173124.1"/>
    </source>
</evidence>
<feature type="coiled-coil region" evidence="1">
    <location>
        <begin position="24"/>
        <end position="57"/>
    </location>
</feature>
<evidence type="ECO:0000256" key="1">
    <source>
        <dbReference type="SAM" id="Coils"/>
    </source>
</evidence>
<feature type="region of interest" description="Disordered" evidence="2">
    <location>
        <begin position="70"/>
        <end position="124"/>
    </location>
</feature>
<feature type="non-terminal residue" evidence="3">
    <location>
        <position position="1"/>
    </location>
</feature>
<proteinExistence type="predicted"/>
<evidence type="ECO:0000256" key="2">
    <source>
        <dbReference type="SAM" id="MobiDB-lite"/>
    </source>
</evidence>
<gene>
    <name evidence="3" type="ORF">PLOB_00013401</name>
</gene>
<organism evidence="3 4">
    <name type="scientific">Porites lobata</name>
    <dbReference type="NCBI Taxonomy" id="104759"/>
    <lineage>
        <taxon>Eukaryota</taxon>
        <taxon>Metazoa</taxon>
        <taxon>Cnidaria</taxon>
        <taxon>Anthozoa</taxon>
        <taxon>Hexacorallia</taxon>
        <taxon>Scleractinia</taxon>
        <taxon>Fungiina</taxon>
        <taxon>Poritidae</taxon>
        <taxon>Porites</taxon>
    </lineage>
</organism>
<dbReference type="EMBL" id="CALNXK010000178">
    <property type="protein sequence ID" value="CAH3173124.1"/>
    <property type="molecule type" value="Genomic_DNA"/>
</dbReference>
<reference evidence="3 4" key="1">
    <citation type="submission" date="2022-05" db="EMBL/GenBank/DDBJ databases">
        <authorList>
            <consortium name="Genoscope - CEA"/>
            <person name="William W."/>
        </authorList>
    </citation>
    <scope>NUCLEOTIDE SEQUENCE [LARGE SCALE GENOMIC DNA]</scope>
</reference>
<feature type="compositionally biased region" description="Basic and acidic residues" evidence="2">
    <location>
        <begin position="103"/>
        <end position="124"/>
    </location>
</feature>
<accession>A0ABN8R1B1</accession>
<protein>
    <submittedName>
        <fullName evidence="3">Uncharacterized protein</fullName>
    </submittedName>
</protein>
<dbReference type="Proteomes" id="UP001159405">
    <property type="component" value="Unassembled WGS sequence"/>
</dbReference>
<sequence>LLIKYVCCEAQNLSMNKAKKLYGFQNFQQQKEKINDALEQMKEIHEVVEELAKVKDEAVLKGFGISLDDDLSSGESGNSATESDGSEGGQADVEWLSDVEEKEESRRLSDVEEKDDNRDLELHHNLGTGESLSLHLDPDSTLEKNRAIVSPIPSQEHLLFMLRANNLNWFAFVTELAMLLRNHTESVLTQALCDFSHQLSFLDLSADEEQRIERSRQAYLAREREKTAQDTLSDDESDSANQWFNGDLTEQVLKNRKKFKRKHARLKAQKIAEARLSIQQHLQTKYGTKISYGTTVQLSVIRNKRRLSAKRYRGVARITCRRARKGFTIKMNPDAHWNTAIYRSLDYLQLKNGTEQVVLNRDDAAGFRLDTTFTHKQYKGIQLLDSQDLTTRTDYVNKYQSLLQTTSYMFLPTSSTPASCIGVVKPHVLYDKNPCQHMADLNMLGKQDENAALFKRMSDGKPKDMWFVRVDGASDEGLSHKEVQFLWTEKHTQEGHAFTAVTTRHSGGSYLNPVELMNGCLAVAHSNCFIPSTLGGPVNSENGIDTEQLKHNLDLATDVYISRVDGASCGDTKIKLCKGDRSDSAEELLKRRPKLLSFLNGKPAEKKMLLEKEPDLYDYFTKVWDVYNRHMLSSVPKQYVLVL</sequence>
<name>A0ABN8R1B1_9CNID</name>
<feature type="non-terminal residue" evidence="3">
    <location>
        <position position="643"/>
    </location>
</feature>
<comment type="caution">
    <text evidence="3">The sequence shown here is derived from an EMBL/GenBank/DDBJ whole genome shotgun (WGS) entry which is preliminary data.</text>
</comment>
<keyword evidence="1" id="KW-0175">Coiled coil</keyword>
<feature type="compositionally biased region" description="Polar residues" evidence="2">
    <location>
        <begin position="74"/>
        <end position="83"/>
    </location>
</feature>
<keyword evidence="4" id="KW-1185">Reference proteome</keyword>
<evidence type="ECO:0000313" key="4">
    <source>
        <dbReference type="Proteomes" id="UP001159405"/>
    </source>
</evidence>